<dbReference type="PIRSF" id="PIRSF000390">
    <property type="entry name" value="PLP_StrS"/>
    <property type="match status" value="1"/>
</dbReference>
<gene>
    <name evidence="5" type="ORF">FIV46_01740</name>
</gene>
<protein>
    <submittedName>
        <fullName evidence="5">DegT/DnrJ/EryC1/StrS family aminotransferase</fullName>
    </submittedName>
</protein>
<organism evidence="5 6">
    <name type="scientific">Emcibacter nanhaiensis</name>
    <dbReference type="NCBI Taxonomy" id="1505037"/>
    <lineage>
        <taxon>Bacteria</taxon>
        <taxon>Pseudomonadati</taxon>
        <taxon>Pseudomonadota</taxon>
        <taxon>Alphaproteobacteria</taxon>
        <taxon>Emcibacterales</taxon>
        <taxon>Emcibacteraceae</taxon>
        <taxon>Emcibacter</taxon>
    </lineage>
</organism>
<evidence type="ECO:0000313" key="5">
    <source>
        <dbReference type="EMBL" id="TPD62827.1"/>
    </source>
</evidence>
<dbReference type="Pfam" id="PF01041">
    <property type="entry name" value="DegT_DnrJ_EryC1"/>
    <property type="match status" value="1"/>
</dbReference>
<comment type="similarity">
    <text evidence="1 4">Belongs to the DegT/DnrJ/EryC1 family.</text>
</comment>
<feature type="active site" description="Proton acceptor" evidence="2">
    <location>
        <position position="205"/>
    </location>
</feature>
<dbReference type="RefSeq" id="WP_139938077.1">
    <property type="nucleotide sequence ID" value="NZ_JBHSYP010000022.1"/>
</dbReference>
<keyword evidence="5" id="KW-0032">Aminotransferase</keyword>
<dbReference type="EMBL" id="VFIY01000004">
    <property type="protein sequence ID" value="TPD62827.1"/>
    <property type="molecule type" value="Genomic_DNA"/>
</dbReference>
<dbReference type="GO" id="GO:0030170">
    <property type="term" value="F:pyridoxal phosphate binding"/>
    <property type="evidence" value="ECO:0007669"/>
    <property type="project" value="TreeGrafter"/>
</dbReference>
<dbReference type="GO" id="GO:0008483">
    <property type="term" value="F:transaminase activity"/>
    <property type="evidence" value="ECO:0007669"/>
    <property type="project" value="UniProtKB-KW"/>
</dbReference>
<dbReference type="AlphaFoldDB" id="A0A501PRS9"/>
<evidence type="ECO:0000313" key="6">
    <source>
        <dbReference type="Proteomes" id="UP000319148"/>
    </source>
</evidence>
<accession>A0A501PRS9</accession>
<keyword evidence="3 4" id="KW-0663">Pyridoxal phosphate</keyword>
<dbReference type="PANTHER" id="PTHR30244">
    <property type="entry name" value="TRANSAMINASE"/>
    <property type="match status" value="1"/>
</dbReference>
<dbReference type="Proteomes" id="UP000319148">
    <property type="component" value="Unassembled WGS sequence"/>
</dbReference>
<evidence type="ECO:0000256" key="2">
    <source>
        <dbReference type="PIRSR" id="PIRSR000390-1"/>
    </source>
</evidence>
<dbReference type="OrthoDB" id="9768668at2"/>
<dbReference type="Gene3D" id="3.90.1150.10">
    <property type="entry name" value="Aspartate Aminotransferase, domain 1"/>
    <property type="match status" value="1"/>
</dbReference>
<evidence type="ECO:0000256" key="4">
    <source>
        <dbReference type="RuleBase" id="RU004508"/>
    </source>
</evidence>
<evidence type="ECO:0000256" key="1">
    <source>
        <dbReference type="ARBA" id="ARBA00037999"/>
    </source>
</evidence>
<keyword evidence="6" id="KW-1185">Reference proteome</keyword>
<dbReference type="GO" id="GO:0000271">
    <property type="term" value="P:polysaccharide biosynthetic process"/>
    <property type="evidence" value="ECO:0007669"/>
    <property type="project" value="TreeGrafter"/>
</dbReference>
<dbReference type="SUPFAM" id="SSF53383">
    <property type="entry name" value="PLP-dependent transferases"/>
    <property type="match status" value="1"/>
</dbReference>
<dbReference type="InterPro" id="IPR015422">
    <property type="entry name" value="PyrdxlP-dep_Trfase_small"/>
</dbReference>
<dbReference type="Gene3D" id="3.40.640.10">
    <property type="entry name" value="Type I PLP-dependent aspartate aminotransferase-like (Major domain)"/>
    <property type="match status" value="1"/>
</dbReference>
<comment type="caution">
    <text evidence="5">The sequence shown here is derived from an EMBL/GenBank/DDBJ whole genome shotgun (WGS) entry which is preliminary data.</text>
</comment>
<dbReference type="PANTHER" id="PTHR30244:SF34">
    <property type="entry name" value="DTDP-4-AMINO-4,6-DIDEOXYGALACTOSE TRANSAMINASE"/>
    <property type="match status" value="1"/>
</dbReference>
<dbReference type="CDD" id="cd00616">
    <property type="entry name" value="AHBA_syn"/>
    <property type="match status" value="1"/>
</dbReference>
<dbReference type="InterPro" id="IPR015424">
    <property type="entry name" value="PyrdxlP-dep_Trfase"/>
</dbReference>
<dbReference type="InterPro" id="IPR015421">
    <property type="entry name" value="PyrdxlP-dep_Trfase_major"/>
</dbReference>
<feature type="modified residue" description="N6-(pyridoxal phosphate)lysine" evidence="3">
    <location>
        <position position="205"/>
    </location>
</feature>
<reference evidence="6" key="1">
    <citation type="submission" date="2019-06" db="EMBL/GenBank/DDBJ databases">
        <title>The complete genome of Emcibacter congregatus ZYLT.</title>
        <authorList>
            <person name="Zhao Z."/>
        </authorList>
    </citation>
    <scope>NUCLEOTIDE SEQUENCE [LARGE SCALE GENOMIC DNA]</scope>
    <source>
        <strain evidence="6">MCCC 1A06723</strain>
    </source>
</reference>
<name>A0A501PRS9_9PROT</name>
<dbReference type="InterPro" id="IPR000653">
    <property type="entry name" value="DegT/StrS_aminotransferase"/>
</dbReference>
<sequence>MSQLALLGGTPVRSEHFPAHNYIGEAEKKKVMEVLDSGVLSKFLGVWHKDFYGGPEVQAFEKQWARDYQAKHAISVNSCTSGLYAAVGAAGVGPGDEVIVSPYTMAASVTAAIAFNAVPVFADVDPKSYCISPETIRQALTPRTKAIIVVHIFGQPAEMDGIMEIAREHDLVVIEDCAQAPCATYKGRPVGTLGHMGVFSLNYHKHIHSGEGGVITTNDDSYCDRLQLIRNHAEAVLQGREVDSLVNMVGFNFRLGEIEAAIAVVQNEKSAELVAKRRRNVAYLSEKLKDIPGLRLPEVPDYVEHSYYMHVMRYVESETGVSRDAFVRAVRAELPEMRLREGEGALIGQGYVKPIYLYPMFREQIAYGSVQCPFKCPHYKGEQDYKAGMCPNVEDAHATVITHELIRPSLSEKDLDDVATAFHKVAENLEELKAVDGQ</sequence>
<keyword evidence="5" id="KW-0808">Transferase</keyword>
<proteinExistence type="inferred from homology"/>
<evidence type="ECO:0000256" key="3">
    <source>
        <dbReference type="PIRSR" id="PIRSR000390-2"/>
    </source>
</evidence>